<gene>
    <name evidence="3" type="ordered locus">CPS_1579</name>
</gene>
<accession>Q485E4</accession>
<dbReference type="FunFam" id="3.40.50.1820:FF:000501">
    <property type="entry name" value="Predicted protein"/>
    <property type="match status" value="1"/>
</dbReference>
<dbReference type="HOGENOM" id="CLU_020336_53_1_6"/>
<dbReference type="InterPro" id="IPR000639">
    <property type="entry name" value="Epox_hydrolase-like"/>
</dbReference>
<protein>
    <submittedName>
        <fullName evidence="3">Hydrolase, alpha/beta fold family</fullName>
    </submittedName>
</protein>
<dbReference type="InterPro" id="IPR029058">
    <property type="entry name" value="AB_hydrolase_fold"/>
</dbReference>
<dbReference type="Pfam" id="PF00561">
    <property type="entry name" value="Abhydrolase_1"/>
    <property type="match status" value="1"/>
</dbReference>
<dbReference type="PANTHER" id="PTHR46118">
    <property type="entry name" value="PROTEIN ABHD11"/>
    <property type="match status" value="1"/>
</dbReference>
<dbReference type="SUPFAM" id="SSF53474">
    <property type="entry name" value="alpha/beta-Hydrolases"/>
    <property type="match status" value="1"/>
</dbReference>
<dbReference type="GO" id="GO:0016787">
    <property type="term" value="F:hydrolase activity"/>
    <property type="evidence" value="ECO:0007669"/>
    <property type="project" value="UniProtKB-KW"/>
</dbReference>
<dbReference type="Gene3D" id="3.40.50.1820">
    <property type="entry name" value="alpha/beta hydrolase"/>
    <property type="match status" value="1"/>
</dbReference>
<organism evidence="3 4">
    <name type="scientific">Colwellia psychrerythraea (strain 34H / ATCC BAA-681)</name>
    <name type="common">Vibrio psychroerythus</name>
    <dbReference type="NCBI Taxonomy" id="167879"/>
    <lineage>
        <taxon>Bacteria</taxon>
        <taxon>Pseudomonadati</taxon>
        <taxon>Pseudomonadota</taxon>
        <taxon>Gammaproteobacteria</taxon>
        <taxon>Alteromonadales</taxon>
        <taxon>Colwelliaceae</taxon>
        <taxon>Colwellia</taxon>
    </lineage>
</organism>
<dbReference type="RefSeq" id="WP_011042415.1">
    <property type="nucleotide sequence ID" value="NC_003910.7"/>
</dbReference>
<dbReference type="STRING" id="167879.CPS_1579"/>
<reference evidence="3" key="1">
    <citation type="journal article" date="2005" name="Proc. Natl. Acad. Sci. U.S.A.">
        <title>The psychrophilic lifestyle as revealed by the genome sequence of Colwellia psychrerythraea 34H through genomic and proteomic analyses.</title>
        <authorList>
            <person name="Methe B.A."/>
            <person name="Nelson K.E."/>
            <person name="Deming J.W."/>
            <person name="Momen B."/>
            <person name="Melamud E."/>
            <person name="Zhang X."/>
            <person name="Moult J."/>
            <person name="Madupu R."/>
            <person name="Nelson W.C."/>
            <person name="Dodson R.J."/>
            <person name="Brinkac L.M."/>
            <person name="Daugherty S.C."/>
            <person name="Durkin A.S."/>
            <person name="DeBoy R.T."/>
            <person name="Kolonay J.F."/>
            <person name="Sullivan S.A."/>
            <person name="Zhou L."/>
            <person name="Davidsen T.M."/>
            <person name="Wu M."/>
            <person name="Huston A.L."/>
            <person name="Lewis M."/>
            <person name="Weaver B."/>
            <person name="Weidman J.F."/>
            <person name="Khouri H."/>
            <person name="Utterback T.R."/>
            <person name="Feldblyum T.V."/>
            <person name="Fraser C.M."/>
        </authorList>
    </citation>
    <scope>NUCLEOTIDE SEQUENCE [LARGE SCALE GENOMIC DNA]</scope>
    <source>
        <strain evidence="3">34H</strain>
    </source>
</reference>
<evidence type="ECO:0000259" key="2">
    <source>
        <dbReference type="Pfam" id="PF00561"/>
    </source>
</evidence>
<dbReference type="EMBL" id="CP000083">
    <property type="protein sequence ID" value="AAZ26912.1"/>
    <property type="molecule type" value="Genomic_DNA"/>
</dbReference>
<dbReference type="Proteomes" id="UP000000547">
    <property type="component" value="Chromosome"/>
</dbReference>
<proteinExistence type="predicted"/>
<evidence type="ECO:0000313" key="3">
    <source>
        <dbReference type="EMBL" id="AAZ26912.1"/>
    </source>
</evidence>
<feature type="domain" description="AB hydrolase-1" evidence="2">
    <location>
        <begin position="17"/>
        <end position="248"/>
    </location>
</feature>
<evidence type="ECO:0000313" key="4">
    <source>
        <dbReference type="Proteomes" id="UP000000547"/>
    </source>
</evidence>
<dbReference type="ESTHER" id="colp3-q485e4">
    <property type="family name" value="ABHD11-Acetyl_transferase"/>
</dbReference>
<dbReference type="AlphaFoldDB" id="Q485E4"/>
<dbReference type="PRINTS" id="PR00412">
    <property type="entry name" value="EPOXHYDRLASE"/>
</dbReference>
<dbReference type="PRINTS" id="PR00111">
    <property type="entry name" value="ABHYDROLASE"/>
</dbReference>
<name>Q485E4_COLP3</name>
<keyword evidence="1 3" id="KW-0378">Hydrolase</keyword>
<sequence>MTKKPEILNYKQVGTGKHIVLIHGLFGSLENLNMVAKPLAQNYCVTSVDVRNHGDSFHASTMEYSELAQDIINLLDHLNIDTCLLLGHSMGGKIAVQVALAQPERITKLLVADIAPVSYPPHHLKIIAGLQAIDLSQVMKRKDADTQLAPFVDNIGVRQFLLRNLALNSQGKFAFKCSLENISLCYPQIMKANQIPDNSKAYAGPTLFIKGGNSDYIQTEHRTAIAALLPNSKAKIIQGAGHWLHAEKTIAFNKIVADFIKAEFP</sequence>
<dbReference type="KEGG" id="cps:CPS_1579"/>
<dbReference type="InterPro" id="IPR000073">
    <property type="entry name" value="AB_hydrolase_1"/>
</dbReference>
<evidence type="ECO:0000256" key="1">
    <source>
        <dbReference type="ARBA" id="ARBA00022801"/>
    </source>
</evidence>
<dbReference type="PANTHER" id="PTHR46118:SF4">
    <property type="entry name" value="PROTEIN ABHD11"/>
    <property type="match status" value="1"/>
</dbReference>